<dbReference type="GO" id="GO:0003723">
    <property type="term" value="F:RNA binding"/>
    <property type="evidence" value="ECO:0007669"/>
    <property type="project" value="UniProtKB-UniRule"/>
</dbReference>
<keyword evidence="9" id="KW-1185">Reference proteome</keyword>
<keyword evidence="4 6" id="KW-0805">Transcription regulation</keyword>
<dbReference type="InterPro" id="IPR011605">
    <property type="entry name" value="NusB_fam"/>
</dbReference>
<dbReference type="PANTHER" id="PTHR11078">
    <property type="entry name" value="N UTILIZATION SUBSTANCE PROTEIN B-RELATED"/>
    <property type="match status" value="1"/>
</dbReference>
<gene>
    <name evidence="6" type="primary">nusB</name>
    <name evidence="8" type="ORF">ZBT109_2217</name>
</gene>
<dbReference type="STRING" id="1123510.GCA_000620025_01315"/>
<dbReference type="InterPro" id="IPR006027">
    <property type="entry name" value="NusB_RsmB_TIM44"/>
</dbReference>
<proteinExistence type="inferred from homology"/>
<dbReference type="HAMAP" id="MF_00073">
    <property type="entry name" value="NusB"/>
    <property type="match status" value="1"/>
</dbReference>
<dbReference type="PANTHER" id="PTHR11078:SF3">
    <property type="entry name" value="ANTITERMINATION NUSB DOMAIN-CONTAINING PROTEIN"/>
    <property type="match status" value="1"/>
</dbReference>
<dbReference type="GO" id="GO:0006353">
    <property type="term" value="P:DNA-templated transcription termination"/>
    <property type="evidence" value="ECO:0007669"/>
    <property type="project" value="UniProtKB-UniRule"/>
</dbReference>
<reference evidence="8 9" key="1">
    <citation type="submission" date="2018-09" db="EMBL/GenBank/DDBJ databases">
        <title>Zymobacter palmae IAM14233 (=T109) whole genome analysis.</title>
        <authorList>
            <person name="Yanase H."/>
        </authorList>
    </citation>
    <scope>NUCLEOTIDE SEQUENCE [LARGE SCALE GENOMIC DNA]</scope>
    <source>
        <strain evidence="8 9">IAM14233</strain>
    </source>
</reference>
<accession>A0A348HH48</accession>
<dbReference type="InterPro" id="IPR035926">
    <property type="entry name" value="NusB-like_sf"/>
</dbReference>
<feature type="domain" description="NusB/RsmB/TIM44" evidence="7">
    <location>
        <begin position="17"/>
        <end position="154"/>
    </location>
</feature>
<evidence type="ECO:0000313" key="9">
    <source>
        <dbReference type="Proteomes" id="UP000267342"/>
    </source>
</evidence>
<evidence type="ECO:0000256" key="6">
    <source>
        <dbReference type="HAMAP-Rule" id="MF_00073"/>
    </source>
</evidence>
<dbReference type="NCBIfam" id="TIGR01951">
    <property type="entry name" value="nusB"/>
    <property type="match status" value="1"/>
</dbReference>
<keyword evidence="3 6" id="KW-0694">RNA-binding</keyword>
<dbReference type="KEGG" id="zpl:ZBT109_2217"/>
<dbReference type="Gene3D" id="1.10.940.10">
    <property type="entry name" value="NusB-like"/>
    <property type="match status" value="1"/>
</dbReference>
<evidence type="ECO:0000313" key="8">
    <source>
        <dbReference type="EMBL" id="BBG30950.1"/>
    </source>
</evidence>
<dbReference type="Proteomes" id="UP000267342">
    <property type="component" value="Chromosome"/>
</dbReference>
<evidence type="ECO:0000256" key="4">
    <source>
        <dbReference type="ARBA" id="ARBA00023015"/>
    </source>
</evidence>
<keyword evidence="5 6" id="KW-0804">Transcription</keyword>
<dbReference type="Pfam" id="PF01029">
    <property type="entry name" value="NusB"/>
    <property type="match status" value="1"/>
</dbReference>
<comment type="function">
    <text evidence="6">Involved in transcription antitermination. Required for transcription of ribosomal RNA (rRNA) genes. Binds specifically to the boxA antiterminator sequence of the ribosomal RNA (rrn) operons.</text>
</comment>
<evidence type="ECO:0000256" key="3">
    <source>
        <dbReference type="ARBA" id="ARBA00022884"/>
    </source>
</evidence>
<keyword evidence="2 6" id="KW-0889">Transcription antitermination</keyword>
<evidence type="ECO:0000256" key="2">
    <source>
        <dbReference type="ARBA" id="ARBA00022814"/>
    </source>
</evidence>
<dbReference type="RefSeq" id="WP_027706221.1">
    <property type="nucleotide sequence ID" value="NZ_AP018933.1"/>
</dbReference>
<dbReference type="GO" id="GO:0005829">
    <property type="term" value="C:cytosol"/>
    <property type="evidence" value="ECO:0007669"/>
    <property type="project" value="TreeGrafter"/>
</dbReference>
<organism evidence="8 9">
    <name type="scientific">Zymobacter palmae</name>
    <dbReference type="NCBI Taxonomy" id="33074"/>
    <lineage>
        <taxon>Bacteria</taxon>
        <taxon>Pseudomonadati</taxon>
        <taxon>Pseudomonadota</taxon>
        <taxon>Gammaproteobacteria</taxon>
        <taxon>Oceanospirillales</taxon>
        <taxon>Halomonadaceae</taxon>
        <taxon>Zymobacter group</taxon>
        <taxon>Zymobacter</taxon>
    </lineage>
</organism>
<comment type="similarity">
    <text evidence="1 6">Belongs to the NusB family.</text>
</comment>
<dbReference type="SUPFAM" id="SSF48013">
    <property type="entry name" value="NusB-like"/>
    <property type="match status" value="1"/>
</dbReference>
<protein>
    <recommendedName>
        <fullName evidence="6">Transcription antitermination protein NusB</fullName>
    </recommendedName>
    <alternativeName>
        <fullName evidence="6">Antitermination factor NusB</fullName>
    </alternativeName>
</protein>
<dbReference type="GO" id="GO:0031564">
    <property type="term" value="P:transcription antitermination"/>
    <property type="evidence" value="ECO:0007669"/>
    <property type="project" value="UniProtKB-KW"/>
</dbReference>
<name>A0A348HH48_9GAMM</name>
<dbReference type="AlphaFoldDB" id="A0A348HH48"/>
<sequence length="166" mass="18870">MSSKSERKPSKAQISRHAARELVVQGLYQWQINPRPISAVEAEFRSQTADDDMPEHENWVMVMGKADLAMFHSLLHGVAAEAATLDKTFEPLLDRKLEELDVVERAILRLGTFELMRRPEVPYRAVINEAVELTKSFGAEDSHKYINSILDKLAAKLRSVEVANRR</sequence>
<dbReference type="OrthoDB" id="9789556at2"/>
<dbReference type="EMBL" id="AP018933">
    <property type="protein sequence ID" value="BBG30950.1"/>
    <property type="molecule type" value="Genomic_DNA"/>
</dbReference>
<evidence type="ECO:0000256" key="5">
    <source>
        <dbReference type="ARBA" id="ARBA00023163"/>
    </source>
</evidence>
<evidence type="ECO:0000259" key="7">
    <source>
        <dbReference type="Pfam" id="PF01029"/>
    </source>
</evidence>
<evidence type="ECO:0000256" key="1">
    <source>
        <dbReference type="ARBA" id="ARBA00005952"/>
    </source>
</evidence>